<reference evidence="2" key="1">
    <citation type="submission" date="2016-11" db="UniProtKB">
        <authorList>
            <consortium name="WormBaseParasite"/>
        </authorList>
    </citation>
    <scope>IDENTIFICATION</scope>
</reference>
<name>A0A1I7WLK8_HETBA</name>
<protein>
    <submittedName>
        <fullName evidence="2">DUF3402 domain-containing protein</fullName>
    </submittedName>
</protein>
<dbReference type="Proteomes" id="UP000095283">
    <property type="component" value="Unplaced"/>
</dbReference>
<accession>A0A1I7WLK8</accession>
<evidence type="ECO:0000313" key="1">
    <source>
        <dbReference type="Proteomes" id="UP000095283"/>
    </source>
</evidence>
<keyword evidence="1" id="KW-1185">Reference proteome</keyword>
<dbReference type="WBParaSite" id="Hba_06014">
    <property type="protein sequence ID" value="Hba_06014"/>
    <property type="gene ID" value="Hba_06014"/>
</dbReference>
<proteinExistence type="predicted"/>
<evidence type="ECO:0000313" key="2">
    <source>
        <dbReference type="WBParaSite" id="Hba_06014"/>
    </source>
</evidence>
<sequence>MLRLPHELSLDDEHPESYTNVESRSEYNSAINNWSLRLQALEYLIHGNKFLFLYNYATSSIEFYLLLPITRIGYSNIKEICFYPYLFSVIFQVLDNCVELSDILLMTVYLMYRLLCHFEPELLKRQKAAAAGKKYRSADTECDEEMKTWLSILDAFSYICQMSMVDGEGKTRQGAIRYLWRPPEANKGMLR</sequence>
<dbReference type="AlphaFoldDB" id="A0A1I7WLK8"/>
<organism evidence="1 2">
    <name type="scientific">Heterorhabditis bacteriophora</name>
    <name type="common">Entomopathogenic nematode worm</name>
    <dbReference type="NCBI Taxonomy" id="37862"/>
    <lineage>
        <taxon>Eukaryota</taxon>
        <taxon>Metazoa</taxon>
        <taxon>Ecdysozoa</taxon>
        <taxon>Nematoda</taxon>
        <taxon>Chromadorea</taxon>
        <taxon>Rhabditida</taxon>
        <taxon>Rhabditina</taxon>
        <taxon>Rhabditomorpha</taxon>
        <taxon>Strongyloidea</taxon>
        <taxon>Heterorhabditidae</taxon>
        <taxon>Heterorhabditis</taxon>
    </lineage>
</organism>